<dbReference type="STRING" id="428992.SAMN05216272_11619"/>
<dbReference type="InterPro" id="IPR003593">
    <property type="entry name" value="AAA+_ATPase"/>
</dbReference>
<protein>
    <submittedName>
        <fullName evidence="6">C-terminal, D2-small domain-containing protein, of ClpB protein</fullName>
    </submittedName>
</protein>
<feature type="domain" description="AAA+ ATPase" evidence="4">
    <location>
        <begin position="69"/>
        <end position="317"/>
    </location>
</feature>
<evidence type="ECO:0000256" key="1">
    <source>
        <dbReference type="ARBA" id="ARBA00022741"/>
    </source>
</evidence>
<dbReference type="GO" id="GO:0016887">
    <property type="term" value="F:ATP hydrolysis activity"/>
    <property type="evidence" value="ECO:0007669"/>
    <property type="project" value="InterPro"/>
</dbReference>
<feature type="domain" description="Clp ATPase C-terminal" evidence="5">
    <location>
        <begin position="253"/>
        <end position="339"/>
    </location>
</feature>
<dbReference type="Pfam" id="PF10431">
    <property type="entry name" value="ClpB_D2-small"/>
    <property type="match status" value="1"/>
</dbReference>
<proteinExistence type="predicted"/>
<dbReference type="RefSeq" id="WP_090267985.1">
    <property type="nucleotide sequence ID" value="NZ_FNDS01000016.1"/>
</dbReference>
<organism evidence="6 7">
    <name type="scientific">Pseudomonas panipatensis</name>
    <dbReference type="NCBI Taxonomy" id="428992"/>
    <lineage>
        <taxon>Bacteria</taxon>
        <taxon>Pseudomonadati</taxon>
        <taxon>Pseudomonadota</taxon>
        <taxon>Gammaproteobacteria</taxon>
        <taxon>Pseudomonadales</taxon>
        <taxon>Pseudomonadaceae</taxon>
        <taxon>Pseudomonas</taxon>
    </lineage>
</organism>
<evidence type="ECO:0000259" key="4">
    <source>
        <dbReference type="SMART" id="SM00382"/>
    </source>
</evidence>
<evidence type="ECO:0000256" key="3">
    <source>
        <dbReference type="ARBA" id="ARBA00023186"/>
    </source>
</evidence>
<dbReference type="PRINTS" id="PR00300">
    <property type="entry name" value="CLPPROTEASEA"/>
</dbReference>
<keyword evidence="3" id="KW-0143">Chaperone</keyword>
<dbReference type="Gene3D" id="3.40.50.300">
    <property type="entry name" value="P-loop containing nucleotide triphosphate hydrolases"/>
    <property type="match status" value="1"/>
</dbReference>
<keyword evidence="7" id="KW-1185">Reference proteome</keyword>
<dbReference type="InterPro" id="IPR050130">
    <property type="entry name" value="ClpA_ClpB"/>
</dbReference>
<dbReference type="CDD" id="cd19499">
    <property type="entry name" value="RecA-like_ClpB_Hsp104-like"/>
    <property type="match status" value="1"/>
</dbReference>
<keyword evidence="2" id="KW-0067">ATP-binding</keyword>
<name>A0A1G8MM31_9PSED</name>
<dbReference type="InterPro" id="IPR027417">
    <property type="entry name" value="P-loop_NTPase"/>
</dbReference>
<dbReference type="AlphaFoldDB" id="A0A1G8MM31"/>
<dbReference type="Pfam" id="PF07724">
    <property type="entry name" value="AAA_2"/>
    <property type="match status" value="1"/>
</dbReference>
<dbReference type="InterPro" id="IPR019489">
    <property type="entry name" value="Clp_ATPase_C"/>
</dbReference>
<evidence type="ECO:0000313" key="6">
    <source>
        <dbReference type="EMBL" id="SDI69058.1"/>
    </source>
</evidence>
<accession>A0A1G8MM31</accession>
<dbReference type="GO" id="GO:0034605">
    <property type="term" value="P:cellular response to heat"/>
    <property type="evidence" value="ECO:0007669"/>
    <property type="project" value="TreeGrafter"/>
</dbReference>
<reference evidence="7" key="1">
    <citation type="submission" date="2016-10" db="EMBL/GenBank/DDBJ databases">
        <authorList>
            <person name="Varghese N."/>
            <person name="Submissions S."/>
        </authorList>
    </citation>
    <scope>NUCLEOTIDE SEQUENCE [LARGE SCALE GENOMIC DNA]</scope>
    <source>
        <strain evidence="7">CCM 7469</strain>
    </source>
</reference>
<gene>
    <name evidence="6" type="ORF">SAMN05216272_11619</name>
</gene>
<dbReference type="InterPro" id="IPR003959">
    <property type="entry name" value="ATPase_AAA_core"/>
</dbReference>
<sequence length="343" mass="38259">MPFVNDLLEQNRGQLAREGAALLPSRFLFEPHAVMALLRSRIVGQAAVLDQVEALLKVVKADIGDPERPLGVSLFIGPTGVGKTEIVRLLALAIHGRADALCRIDMNTLAQEHYAAALAGAPPGYVGSKEGTTLFDAEAIAGSYGRPGIVLFDELEKADRNVIRTLLNVLDSGQLVLSAGSKRIDFRNSLIFMTSNIGARKVWEYRAPFERGWRRWLNLLPHDQGRVLEEALHGHFEPEFLNRIDRILAFERIDGDWLQSLLDIELDKLNQRLGRRGRSLELNDAARFFLCSGHDARFGARDLVRRMRRVLEPVVADFLLEQPTACRLLADCVGGALELRRLD</sequence>
<dbReference type="Gene3D" id="1.10.8.60">
    <property type="match status" value="1"/>
</dbReference>
<dbReference type="PANTHER" id="PTHR11638">
    <property type="entry name" value="ATP-DEPENDENT CLP PROTEASE"/>
    <property type="match status" value="1"/>
</dbReference>
<dbReference type="InterPro" id="IPR001270">
    <property type="entry name" value="ClpA/B"/>
</dbReference>
<evidence type="ECO:0000313" key="7">
    <source>
        <dbReference type="Proteomes" id="UP000199636"/>
    </source>
</evidence>
<dbReference type="PANTHER" id="PTHR11638:SF18">
    <property type="entry name" value="HEAT SHOCK PROTEIN 104"/>
    <property type="match status" value="1"/>
</dbReference>
<dbReference type="GO" id="GO:0005524">
    <property type="term" value="F:ATP binding"/>
    <property type="evidence" value="ECO:0007669"/>
    <property type="project" value="UniProtKB-KW"/>
</dbReference>
<dbReference type="Proteomes" id="UP000199636">
    <property type="component" value="Unassembled WGS sequence"/>
</dbReference>
<evidence type="ECO:0000256" key="2">
    <source>
        <dbReference type="ARBA" id="ARBA00022840"/>
    </source>
</evidence>
<dbReference type="SMART" id="SM00382">
    <property type="entry name" value="AAA"/>
    <property type="match status" value="1"/>
</dbReference>
<dbReference type="OrthoDB" id="9803641at2"/>
<dbReference type="SUPFAM" id="SSF52540">
    <property type="entry name" value="P-loop containing nucleoside triphosphate hydrolases"/>
    <property type="match status" value="1"/>
</dbReference>
<dbReference type="GO" id="GO:0005737">
    <property type="term" value="C:cytoplasm"/>
    <property type="evidence" value="ECO:0007669"/>
    <property type="project" value="TreeGrafter"/>
</dbReference>
<dbReference type="EMBL" id="FNDS01000016">
    <property type="protein sequence ID" value="SDI69058.1"/>
    <property type="molecule type" value="Genomic_DNA"/>
</dbReference>
<evidence type="ECO:0000259" key="5">
    <source>
        <dbReference type="SMART" id="SM01086"/>
    </source>
</evidence>
<keyword evidence="1" id="KW-0547">Nucleotide-binding</keyword>
<dbReference type="SMART" id="SM01086">
    <property type="entry name" value="ClpB_D2-small"/>
    <property type="match status" value="1"/>
</dbReference>